<dbReference type="EMBL" id="BMGK01000003">
    <property type="protein sequence ID" value="GGD87660.1"/>
    <property type="molecule type" value="Genomic_DNA"/>
</dbReference>
<dbReference type="Pfam" id="PF00578">
    <property type="entry name" value="AhpC-TSA"/>
    <property type="match status" value="1"/>
</dbReference>
<evidence type="ECO:0000256" key="1">
    <source>
        <dbReference type="ARBA" id="ARBA00023284"/>
    </source>
</evidence>
<dbReference type="InterPro" id="IPR050553">
    <property type="entry name" value="Thioredoxin_ResA/DsbE_sf"/>
</dbReference>
<dbReference type="PROSITE" id="PS51352">
    <property type="entry name" value="THIOREDOXIN_2"/>
    <property type="match status" value="1"/>
</dbReference>
<feature type="signal peptide" evidence="2">
    <location>
        <begin position="1"/>
        <end position="18"/>
    </location>
</feature>
<dbReference type="SUPFAM" id="SSF52833">
    <property type="entry name" value="Thioredoxin-like"/>
    <property type="match status" value="1"/>
</dbReference>
<keyword evidence="1" id="KW-0676">Redox-active center</keyword>
<evidence type="ECO:0000313" key="5">
    <source>
        <dbReference type="Proteomes" id="UP000652231"/>
    </source>
</evidence>
<dbReference type="Gene3D" id="3.40.30.10">
    <property type="entry name" value="Glutaredoxin"/>
    <property type="match status" value="1"/>
</dbReference>
<organism evidence="4 5">
    <name type="scientific">Planktosalinus lacus</name>
    <dbReference type="NCBI Taxonomy" id="1526573"/>
    <lineage>
        <taxon>Bacteria</taxon>
        <taxon>Pseudomonadati</taxon>
        <taxon>Bacteroidota</taxon>
        <taxon>Flavobacteriia</taxon>
        <taxon>Flavobacteriales</taxon>
        <taxon>Flavobacteriaceae</taxon>
        <taxon>Planktosalinus</taxon>
    </lineage>
</organism>
<keyword evidence="5" id="KW-1185">Reference proteome</keyword>
<sequence>MKALLTFFISILFLQSFSQTELPDMTLKNIDGTDVNIQNISQDDQVVIISLWATWCVPCKNELDAISVVYDDWKSETNVVLYAISVDDARTVRRVRPMINGKSWDYEFLLDTNNDLKRALGAATVPLTLVVKNNKILYRHSGYTPGAEDELYEKVVEFSK</sequence>
<accession>A0A8J2V8D6</accession>
<dbReference type="GO" id="GO:0016491">
    <property type="term" value="F:oxidoreductase activity"/>
    <property type="evidence" value="ECO:0007669"/>
    <property type="project" value="InterPro"/>
</dbReference>
<dbReference type="RefSeq" id="WP_188440045.1">
    <property type="nucleotide sequence ID" value="NZ_BMGK01000003.1"/>
</dbReference>
<dbReference type="PROSITE" id="PS00194">
    <property type="entry name" value="THIOREDOXIN_1"/>
    <property type="match status" value="1"/>
</dbReference>
<protein>
    <submittedName>
        <fullName evidence="4">Peroxiredoxin-like protein</fullName>
    </submittedName>
</protein>
<reference evidence="4" key="2">
    <citation type="submission" date="2020-09" db="EMBL/GenBank/DDBJ databases">
        <authorList>
            <person name="Sun Q."/>
            <person name="Zhou Y."/>
        </authorList>
    </citation>
    <scope>NUCLEOTIDE SEQUENCE</scope>
    <source>
        <strain evidence="4">CGMCC 1.12924</strain>
    </source>
</reference>
<name>A0A8J2V8D6_9FLAO</name>
<dbReference type="AlphaFoldDB" id="A0A8J2V8D6"/>
<keyword evidence="2" id="KW-0732">Signal</keyword>
<reference evidence="4" key="1">
    <citation type="journal article" date="2014" name="Int. J. Syst. Evol. Microbiol.">
        <title>Complete genome sequence of Corynebacterium casei LMG S-19264T (=DSM 44701T), isolated from a smear-ripened cheese.</title>
        <authorList>
            <consortium name="US DOE Joint Genome Institute (JGI-PGF)"/>
            <person name="Walter F."/>
            <person name="Albersmeier A."/>
            <person name="Kalinowski J."/>
            <person name="Ruckert C."/>
        </authorList>
    </citation>
    <scope>NUCLEOTIDE SEQUENCE</scope>
    <source>
        <strain evidence="4">CGMCC 1.12924</strain>
    </source>
</reference>
<dbReference type="GO" id="GO:0016209">
    <property type="term" value="F:antioxidant activity"/>
    <property type="evidence" value="ECO:0007669"/>
    <property type="project" value="InterPro"/>
</dbReference>
<dbReference type="CDD" id="cd02966">
    <property type="entry name" value="TlpA_like_family"/>
    <property type="match status" value="1"/>
</dbReference>
<dbReference type="PANTHER" id="PTHR42852:SF13">
    <property type="entry name" value="PROTEIN DIPZ"/>
    <property type="match status" value="1"/>
</dbReference>
<dbReference type="InterPro" id="IPR000866">
    <property type="entry name" value="AhpC/TSA"/>
</dbReference>
<dbReference type="InterPro" id="IPR013766">
    <property type="entry name" value="Thioredoxin_domain"/>
</dbReference>
<proteinExistence type="predicted"/>
<dbReference type="InterPro" id="IPR036249">
    <property type="entry name" value="Thioredoxin-like_sf"/>
</dbReference>
<dbReference type="PANTHER" id="PTHR42852">
    <property type="entry name" value="THIOL:DISULFIDE INTERCHANGE PROTEIN DSBE"/>
    <property type="match status" value="1"/>
</dbReference>
<evidence type="ECO:0000256" key="2">
    <source>
        <dbReference type="SAM" id="SignalP"/>
    </source>
</evidence>
<gene>
    <name evidence="4" type="ORF">GCM10011312_09590</name>
</gene>
<feature type="domain" description="Thioredoxin" evidence="3">
    <location>
        <begin position="16"/>
        <end position="160"/>
    </location>
</feature>
<dbReference type="Proteomes" id="UP000652231">
    <property type="component" value="Unassembled WGS sequence"/>
</dbReference>
<evidence type="ECO:0000259" key="3">
    <source>
        <dbReference type="PROSITE" id="PS51352"/>
    </source>
</evidence>
<comment type="caution">
    <text evidence="4">The sequence shown here is derived from an EMBL/GenBank/DDBJ whole genome shotgun (WGS) entry which is preliminary data.</text>
</comment>
<dbReference type="InterPro" id="IPR017937">
    <property type="entry name" value="Thioredoxin_CS"/>
</dbReference>
<feature type="chain" id="PRO_5035194414" evidence="2">
    <location>
        <begin position="19"/>
        <end position="160"/>
    </location>
</feature>
<evidence type="ECO:0000313" key="4">
    <source>
        <dbReference type="EMBL" id="GGD87660.1"/>
    </source>
</evidence>